<dbReference type="Proteomes" id="UP001159363">
    <property type="component" value="Chromosome 1"/>
</dbReference>
<sequence>MSPPSQIERSPEEQIRLLQLQITLHQITLSQQEDLDIRRLLWEQPQRFELRDDVVWMRSGQPNTSWKIWVLQQLRRLHHDHPQTGHPGTRKTLLDIKVRYSWDEISRNVPQYISNFVMRCRGITYPVPPPSARPRRPKTAWTHIATDLMGPYTCSSTKGNCYLLVVTDQFSRWVEAFPLPSQETAPIMRKINGNICTMGTPKAILTDDTQFTCRQWQSACQGWGVETWT</sequence>
<evidence type="ECO:0000259" key="2">
    <source>
        <dbReference type="PROSITE" id="PS50994"/>
    </source>
</evidence>
<organism evidence="3 4">
    <name type="scientific">Dryococelus australis</name>
    <dbReference type="NCBI Taxonomy" id="614101"/>
    <lineage>
        <taxon>Eukaryota</taxon>
        <taxon>Metazoa</taxon>
        <taxon>Ecdysozoa</taxon>
        <taxon>Arthropoda</taxon>
        <taxon>Hexapoda</taxon>
        <taxon>Insecta</taxon>
        <taxon>Pterygota</taxon>
        <taxon>Neoptera</taxon>
        <taxon>Polyneoptera</taxon>
        <taxon>Phasmatodea</taxon>
        <taxon>Verophasmatodea</taxon>
        <taxon>Anareolatae</taxon>
        <taxon>Phasmatidae</taxon>
        <taxon>Eurycanthinae</taxon>
        <taxon>Dryococelus</taxon>
    </lineage>
</organism>
<dbReference type="EC" id="2.7.7.49" evidence="1"/>
<dbReference type="Gene3D" id="1.10.340.70">
    <property type="match status" value="1"/>
</dbReference>
<dbReference type="InterPro" id="IPR050951">
    <property type="entry name" value="Retrovirus_Pol_polyprotein"/>
</dbReference>
<dbReference type="PANTHER" id="PTHR37984:SF5">
    <property type="entry name" value="PROTEIN NYNRIN-LIKE"/>
    <property type="match status" value="1"/>
</dbReference>
<protein>
    <recommendedName>
        <fullName evidence="1">RNA-directed DNA polymerase</fullName>
        <ecNumber evidence="1">2.7.7.49</ecNumber>
    </recommendedName>
</protein>
<dbReference type="Gene3D" id="3.30.420.10">
    <property type="entry name" value="Ribonuclease H-like superfamily/Ribonuclease H"/>
    <property type="match status" value="1"/>
</dbReference>
<evidence type="ECO:0000256" key="1">
    <source>
        <dbReference type="ARBA" id="ARBA00012493"/>
    </source>
</evidence>
<evidence type="ECO:0000313" key="4">
    <source>
        <dbReference type="Proteomes" id="UP001159363"/>
    </source>
</evidence>
<accession>A0ABQ9IPZ4</accession>
<dbReference type="InterPro" id="IPR041588">
    <property type="entry name" value="Integrase_H2C2"/>
</dbReference>
<name>A0ABQ9IPZ4_9NEOP</name>
<dbReference type="EMBL" id="JARBHB010000001">
    <property type="protein sequence ID" value="KAJ8898329.1"/>
    <property type="molecule type" value="Genomic_DNA"/>
</dbReference>
<gene>
    <name evidence="3" type="ORF">PR048_003689</name>
</gene>
<dbReference type="Pfam" id="PF17921">
    <property type="entry name" value="Integrase_H2C2"/>
    <property type="match status" value="1"/>
</dbReference>
<feature type="non-terminal residue" evidence="3">
    <location>
        <position position="229"/>
    </location>
</feature>
<dbReference type="PROSITE" id="PS50994">
    <property type="entry name" value="INTEGRASE"/>
    <property type="match status" value="1"/>
</dbReference>
<reference evidence="3 4" key="1">
    <citation type="submission" date="2023-02" db="EMBL/GenBank/DDBJ databases">
        <title>LHISI_Scaffold_Assembly.</title>
        <authorList>
            <person name="Stuart O.P."/>
            <person name="Cleave R."/>
            <person name="Magrath M.J.L."/>
            <person name="Mikheyev A.S."/>
        </authorList>
    </citation>
    <scope>NUCLEOTIDE SEQUENCE [LARGE SCALE GENOMIC DNA]</scope>
    <source>
        <strain evidence="3">Daus_M_001</strain>
        <tissue evidence="3">Leg muscle</tissue>
    </source>
</reference>
<dbReference type="SUPFAM" id="SSF53098">
    <property type="entry name" value="Ribonuclease H-like"/>
    <property type="match status" value="1"/>
</dbReference>
<feature type="domain" description="Integrase catalytic" evidence="2">
    <location>
        <begin position="133"/>
        <end position="229"/>
    </location>
</feature>
<dbReference type="InterPro" id="IPR012337">
    <property type="entry name" value="RNaseH-like_sf"/>
</dbReference>
<dbReference type="InterPro" id="IPR036397">
    <property type="entry name" value="RNaseH_sf"/>
</dbReference>
<evidence type="ECO:0000313" key="3">
    <source>
        <dbReference type="EMBL" id="KAJ8898329.1"/>
    </source>
</evidence>
<proteinExistence type="predicted"/>
<keyword evidence="4" id="KW-1185">Reference proteome</keyword>
<comment type="caution">
    <text evidence="3">The sequence shown here is derived from an EMBL/GenBank/DDBJ whole genome shotgun (WGS) entry which is preliminary data.</text>
</comment>
<dbReference type="Pfam" id="PF00665">
    <property type="entry name" value="rve"/>
    <property type="match status" value="1"/>
</dbReference>
<dbReference type="InterPro" id="IPR001584">
    <property type="entry name" value="Integrase_cat-core"/>
</dbReference>
<dbReference type="PANTHER" id="PTHR37984">
    <property type="entry name" value="PROTEIN CBG26694"/>
    <property type="match status" value="1"/>
</dbReference>